<dbReference type="Proteomes" id="UP000193484">
    <property type="component" value="Unassembled WGS sequence"/>
</dbReference>
<organism evidence="1 2">
    <name type="scientific">Mycolicibacterium fallax</name>
    <name type="common">Mycobacterium fallax</name>
    <dbReference type="NCBI Taxonomy" id="1793"/>
    <lineage>
        <taxon>Bacteria</taxon>
        <taxon>Bacillati</taxon>
        <taxon>Actinomycetota</taxon>
        <taxon>Actinomycetes</taxon>
        <taxon>Mycobacteriales</taxon>
        <taxon>Mycobacteriaceae</taxon>
        <taxon>Mycolicibacterium</taxon>
    </lineage>
</organism>
<keyword evidence="2" id="KW-1185">Reference proteome</keyword>
<protein>
    <submittedName>
        <fullName evidence="1">Uncharacterized protein</fullName>
    </submittedName>
</protein>
<name>A0A1X1RIK9_MYCFA</name>
<reference evidence="1 2" key="1">
    <citation type="submission" date="2016-01" db="EMBL/GenBank/DDBJ databases">
        <title>The new phylogeny of the genus Mycobacterium.</title>
        <authorList>
            <person name="Tarcisio F."/>
            <person name="Conor M."/>
            <person name="Antonella G."/>
            <person name="Elisabetta G."/>
            <person name="Giulia F.S."/>
            <person name="Sara T."/>
            <person name="Anna F."/>
            <person name="Clotilde B."/>
            <person name="Roberto B."/>
            <person name="Veronica D.S."/>
            <person name="Fabio R."/>
            <person name="Monica P."/>
            <person name="Olivier J."/>
            <person name="Enrico T."/>
            <person name="Nicola S."/>
        </authorList>
    </citation>
    <scope>NUCLEOTIDE SEQUENCE [LARGE SCALE GENOMIC DNA]</scope>
    <source>
        <strain evidence="1 2">DSM 44179</strain>
    </source>
</reference>
<evidence type="ECO:0000313" key="2">
    <source>
        <dbReference type="Proteomes" id="UP000193484"/>
    </source>
</evidence>
<comment type="caution">
    <text evidence="1">The sequence shown here is derived from an EMBL/GenBank/DDBJ whole genome shotgun (WGS) entry which is preliminary data.</text>
</comment>
<proteinExistence type="predicted"/>
<accession>A0A1X1RIK9</accession>
<dbReference type="EMBL" id="LQOJ01000020">
    <property type="protein sequence ID" value="ORV06836.1"/>
    <property type="molecule type" value="Genomic_DNA"/>
</dbReference>
<evidence type="ECO:0000313" key="1">
    <source>
        <dbReference type="EMBL" id="ORV06836.1"/>
    </source>
</evidence>
<sequence>MTSGPDDPQSREPRTHQVGGMRWQEPGVSVPRPPTLAEARARERALRAQEAAEAFAAEQRATAEARKAGQKKVLMGTVAVVGLVGAVALGYQLLNNSDARTVQATCVRDGSDEVVPDSYCASGHSTGGGLFIFAGAPYRYYYGGSNQGIGSRATGGTLTVPSGAVAKTKSGATVSRGGFGVGSKSSGS</sequence>
<dbReference type="AlphaFoldDB" id="A0A1X1RIK9"/>
<gene>
    <name evidence="1" type="ORF">AWC04_05210</name>
</gene>
<dbReference type="STRING" id="1793.AWC04_05210"/>